<organism evidence="2 3">
    <name type="scientific">Ancylostoma ceylanicum</name>
    <dbReference type="NCBI Taxonomy" id="53326"/>
    <lineage>
        <taxon>Eukaryota</taxon>
        <taxon>Metazoa</taxon>
        <taxon>Ecdysozoa</taxon>
        <taxon>Nematoda</taxon>
        <taxon>Chromadorea</taxon>
        <taxon>Rhabditida</taxon>
        <taxon>Rhabditina</taxon>
        <taxon>Rhabditomorpha</taxon>
        <taxon>Strongyloidea</taxon>
        <taxon>Ancylostomatidae</taxon>
        <taxon>Ancylostomatinae</taxon>
        <taxon>Ancylostoma</taxon>
    </lineage>
</organism>
<keyword evidence="1" id="KW-1133">Transmembrane helix</keyword>
<name>A0A0D6MCZ7_9BILA</name>
<feature type="transmembrane region" description="Helical" evidence="1">
    <location>
        <begin position="257"/>
        <end position="279"/>
    </location>
</feature>
<reference evidence="2 3" key="1">
    <citation type="submission" date="2013-05" db="EMBL/GenBank/DDBJ databases">
        <title>Draft genome of the parasitic nematode Anyclostoma ceylanicum.</title>
        <authorList>
            <person name="Mitreva M."/>
        </authorList>
    </citation>
    <scope>NUCLEOTIDE SEQUENCE [LARGE SCALE GENOMIC DNA]</scope>
</reference>
<keyword evidence="3" id="KW-1185">Reference proteome</keyword>
<dbReference type="EMBL" id="KE124789">
    <property type="protein sequence ID" value="EPB79782.1"/>
    <property type="molecule type" value="Genomic_DNA"/>
</dbReference>
<feature type="transmembrane region" description="Helical" evidence="1">
    <location>
        <begin position="452"/>
        <end position="476"/>
    </location>
</feature>
<gene>
    <name evidence="2" type="ORF">ANCCEY_01156</name>
</gene>
<evidence type="ECO:0000313" key="3">
    <source>
        <dbReference type="Proteomes" id="UP000054495"/>
    </source>
</evidence>
<feature type="transmembrane region" description="Helical" evidence="1">
    <location>
        <begin position="187"/>
        <end position="207"/>
    </location>
</feature>
<keyword evidence="1" id="KW-0812">Transmembrane</keyword>
<feature type="transmembrane region" description="Helical" evidence="1">
    <location>
        <begin position="330"/>
        <end position="351"/>
    </location>
</feature>
<proteinExistence type="predicted"/>
<feature type="transmembrane region" description="Helical" evidence="1">
    <location>
        <begin position="153"/>
        <end position="175"/>
    </location>
</feature>
<feature type="transmembrane region" description="Helical" evidence="1">
    <location>
        <begin position="386"/>
        <end position="406"/>
    </location>
</feature>
<protein>
    <submittedName>
        <fullName evidence="2">Uncharacterized protein</fullName>
    </submittedName>
</protein>
<evidence type="ECO:0000313" key="2">
    <source>
        <dbReference type="EMBL" id="EPB79782.1"/>
    </source>
</evidence>
<keyword evidence="1" id="KW-0472">Membrane</keyword>
<evidence type="ECO:0000256" key="1">
    <source>
        <dbReference type="SAM" id="Phobius"/>
    </source>
</evidence>
<feature type="transmembrane region" description="Helical" evidence="1">
    <location>
        <begin position="58"/>
        <end position="84"/>
    </location>
</feature>
<sequence>MEKEINQKERDGDPFDYWADIRGFYRTSILTVDYSGAFSGLLLFATSRLRPGAKSLNALLLVPLMMVRLALLMPVVFFSLIFYLPLRLDETISFDLLPVCFATSKAGSLWAIIYYVAQFLYTSLGPMVSIVYVSFIYQSFVDDVPTVQNFAPIFFALIVTFFAVPSVLLYMPVSLCVHNMGEKSVSFSFRMASCTMPIPYFACLKFISGDKPFRMANNRIRHNNHSKRAELCLTARVPHPSNQPTLHRPHVHACSGAVMRIMFAPTLIVTVFASYTMYVMMVRHKLPFRDLLKPTSDWMAHTAVNTTRPRPHSLAYGLYNSLFQLSYDTAFFGLFLVEIFFGIAIFCVFALNSFSIVGEFTATFITSASTIVTSKGFSSSNTANDYRALMLFTFVLLHGYALIEVRKCQMKEQQPNSLMLYIGVATMETAMLNGYMWMYASDHTWGIDAAPLIIIVCMTLIRGCCILLGIAIRAHLLDQIRPTRTRDATEIYEVDTVLGMDAEDDSPIIFDLARA</sequence>
<feature type="transmembrane region" description="Helical" evidence="1">
    <location>
        <begin position="124"/>
        <end position="141"/>
    </location>
</feature>
<dbReference type="Proteomes" id="UP000054495">
    <property type="component" value="Unassembled WGS sequence"/>
</dbReference>
<feature type="transmembrane region" description="Helical" evidence="1">
    <location>
        <begin position="418"/>
        <end position="440"/>
    </location>
</feature>
<dbReference type="AlphaFoldDB" id="A0A0D6MCZ7"/>
<accession>A0A0D6MCZ7</accession>